<dbReference type="RefSeq" id="WP_266349806.1">
    <property type="nucleotide sequence ID" value="NZ_JAPKNG010000004.1"/>
</dbReference>
<accession>A0ABU0H9F8</accession>
<dbReference type="InterPro" id="IPR008995">
    <property type="entry name" value="Mo/tungstate-bd_C_term_dom"/>
</dbReference>
<proteinExistence type="inferred from homology"/>
<reference evidence="6 7" key="1">
    <citation type="submission" date="2023-07" db="EMBL/GenBank/DDBJ databases">
        <title>Genomic Encyclopedia of Type Strains, Phase IV (KMG-IV): sequencing the most valuable type-strain genomes for metagenomic binning, comparative biology and taxonomic classification.</title>
        <authorList>
            <person name="Goeker M."/>
        </authorList>
    </citation>
    <scope>NUCLEOTIDE SEQUENCE [LARGE SCALE GENOMIC DNA]</scope>
    <source>
        <strain evidence="6 7">B6-8</strain>
    </source>
</reference>
<dbReference type="GO" id="GO:0005524">
    <property type="term" value="F:ATP binding"/>
    <property type="evidence" value="ECO:0007669"/>
    <property type="project" value="UniProtKB-KW"/>
</dbReference>
<organism evidence="6 7">
    <name type="scientific">Kaistia dalseonensis</name>
    <dbReference type="NCBI Taxonomy" id="410840"/>
    <lineage>
        <taxon>Bacteria</taxon>
        <taxon>Pseudomonadati</taxon>
        <taxon>Pseudomonadota</taxon>
        <taxon>Alphaproteobacteria</taxon>
        <taxon>Hyphomicrobiales</taxon>
        <taxon>Kaistiaceae</taxon>
        <taxon>Kaistia</taxon>
    </lineage>
</organism>
<dbReference type="InterPro" id="IPR013611">
    <property type="entry name" value="Transp-assoc_OB_typ2"/>
</dbReference>
<protein>
    <submittedName>
        <fullName evidence="6">Spermidine/putrescine transport system ATP-binding protein</fullName>
    </submittedName>
</protein>
<dbReference type="InterPro" id="IPR003593">
    <property type="entry name" value="AAA+_ATPase"/>
</dbReference>
<dbReference type="PROSITE" id="PS50893">
    <property type="entry name" value="ABC_TRANSPORTER_2"/>
    <property type="match status" value="1"/>
</dbReference>
<keyword evidence="2" id="KW-0813">Transport</keyword>
<dbReference type="InterPro" id="IPR050093">
    <property type="entry name" value="ABC_SmlMolc_Importer"/>
</dbReference>
<dbReference type="PANTHER" id="PTHR42781:SF4">
    <property type="entry name" value="SPERMIDINE_PUTRESCINE IMPORT ATP-BINDING PROTEIN POTA"/>
    <property type="match status" value="1"/>
</dbReference>
<comment type="caution">
    <text evidence="6">The sequence shown here is derived from an EMBL/GenBank/DDBJ whole genome shotgun (WGS) entry which is preliminary data.</text>
</comment>
<comment type="similarity">
    <text evidence="1">Belongs to the ABC transporter superfamily.</text>
</comment>
<dbReference type="EMBL" id="JAUSVO010000004">
    <property type="protein sequence ID" value="MDQ0438932.1"/>
    <property type="molecule type" value="Genomic_DNA"/>
</dbReference>
<feature type="domain" description="ABC transporter" evidence="5">
    <location>
        <begin position="9"/>
        <end position="239"/>
    </location>
</feature>
<keyword evidence="3" id="KW-0547">Nucleotide-binding</keyword>
<dbReference type="Pfam" id="PF08402">
    <property type="entry name" value="TOBE_2"/>
    <property type="match status" value="1"/>
</dbReference>
<evidence type="ECO:0000256" key="4">
    <source>
        <dbReference type="ARBA" id="ARBA00022840"/>
    </source>
</evidence>
<dbReference type="PROSITE" id="PS00211">
    <property type="entry name" value="ABC_TRANSPORTER_1"/>
    <property type="match status" value="1"/>
</dbReference>
<sequence>MTDATIPAVRFRAVSRHFGETRAVDAVDLEIRAGEFFAMLGPSGSGKTTCLRLIAGFEQPSAGSIEIFGEHAEGVPPYRRSVNTVFQDYALFPHMTVGENVAYGLMVKGVGKAERTARARDMLALVKLAGFEARKPAQLSGGQRQRVALARALINHPKVLLLDEPLGALDLKLREQMQVELKSLQRSLGITFVFVTHDQGEALSMADRVAVFNAGKIAQIGAPEDIYERPQTRFVADFVGGSNVIEPDAAIRLGLPAGLYSLRPEKIVLGAGGLTGKVESLQYQGAHRRYVVAIGPDRLGVVTPASGPAFPVGATVALAIPDGAAHRMEGGA</sequence>
<gene>
    <name evidence="6" type="ORF">QO014_003327</name>
</gene>
<evidence type="ECO:0000313" key="6">
    <source>
        <dbReference type="EMBL" id="MDQ0438932.1"/>
    </source>
</evidence>
<keyword evidence="4 6" id="KW-0067">ATP-binding</keyword>
<dbReference type="Proteomes" id="UP001241603">
    <property type="component" value="Unassembled WGS sequence"/>
</dbReference>
<dbReference type="InterPro" id="IPR027417">
    <property type="entry name" value="P-loop_NTPase"/>
</dbReference>
<evidence type="ECO:0000256" key="3">
    <source>
        <dbReference type="ARBA" id="ARBA00022741"/>
    </source>
</evidence>
<dbReference type="Gene3D" id="3.40.50.300">
    <property type="entry name" value="P-loop containing nucleotide triphosphate hydrolases"/>
    <property type="match status" value="1"/>
</dbReference>
<evidence type="ECO:0000256" key="2">
    <source>
        <dbReference type="ARBA" id="ARBA00022448"/>
    </source>
</evidence>
<evidence type="ECO:0000313" key="7">
    <source>
        <dbReference type="Proteomes" id="UP001241603"/>
    </source>
</evidence>
<dbReference type="SMART" id="SM00382">
    <property type="entry name" value="AAA"/>
    <property type="match status" value="1"/>
</dbReference>
<keyword evidence="7" id="KW-1185">Reference proteome</keyword>
<dbReference type="SUPFAM" id="SSF52540">
    <property type="entry name" value="P-loop containing nucleoside triphosphate hydrolases"/>
    <property type="match status" value="1"/>
</dbReference>
<dbReference type="Pfam" id="PF00005">
    <property type="entry name" value="ABC_tran"/>
    <property type="match status" value="1"/>
</dbReference>
<evidence type="ECO:0000256" key="1">
    <source>
        <dbReference type="ARBA" id="ARBA00005417"/>
    </source>
</evidence>
<name>A0ABU0H9F8_9HYPH</name>
<evidence type="ECO:0000259" key="5">
    <source>
        <dbReference type="PROSITE" id="PS50893"/>
    </source>
</evidence>
<dbReference type="InterPro" id="IPR017871">
    <property type="entry name" value="ABC_transporter-like_CS"/>
</dbReference>
<dbReference type="SUPFAM" id="SSF50331">
    <property type="entry name" value="MOP-like"/>
    <property type="match status" value="1"/>
</dbReference>
<dbReference type="InterPro" id="IPR003439">
    <property type="entry name" value="ABC_transporter-like_ATP-bd"/>
</dbReference>
<dbReference type="PANTHER" id="PTHR42781">
    <property type="entry name" value="SPERMIDINE/PUTRESCINE IMPORT ATP-BINDING PROTEIN POTA"/>
    <property type="match status" value="1"/>
</dbReference>